<feature type="domain" description="PIN" evidence="5">
    <location>
        <begin position="2"/>
        <end position="111"/>
    </location>
</feature>
<dbReference type="KEGG" id="mmar:MODMU_0692"/>
<dbReference type="EMBL" id="FO203431">
    <property type="protein sequence ID" value="CCH86148.1"/>
    <property type="molecule type" value="Genomic_DNA"/>
</dbReference>
<keyword evidence="7" id="KW-1185">Reference proteome</keyword>
<dbReference type="STRING" id="477641.MODMU_0692"/>
<evidence type="ECO:0000256" key="4">
    <source>
        <dbReference type="ARBA" id="ARBA00022842"/>
    </source>
</evidence>
<dbReference type="Pfam" id="PF01850">
    <property type="entry name" value="PIN"/>
    <property type="match status" value="1"/>
</dbReference>
<evidence type="ECO:0000259" key="5">
    <source>
        <dbReference type="Pfam" id="PF01850"/>
    </source>
</evidence>
<dbReference type="InterPro" id="IPR002716">
    <property type="entry name" value="PIN_dom"/>
</dbReference>
<evidence type="ECO:0000313" key="6">
    <source>
        <dbReference type="EMBL" id="CCH86148.1"/>
    </source>
</evidence>
<protein>
    <submittedName>
        <fullName evidence="6">PIN domain protein part of the toxin system</fullName>
    </submittedName>
</protein>
<dbReference type="GO" id="GO:0004518">
    <property type="term" value="F:nuclease activity"/>
    <property type="evidence" value="ECO:0007669"/>
    <property type="project" value="UniProtKB-KW"/>
</dbReference>
<evidence type="ECO:0000313" key="7">
    <source>
        <dbReference type="Proteomes" id="UP000006461"/>
    </source>
</evidence>
<keyword evidence="1" id="KW-0540">Nuclease</keyword>
<sequence>MIVLDASALLALIKQEPGWDVVATAAAAEDATVSSVNYSETLQKAARLGVQPELVDSHLDALGITVSQFGRLDARLAASFYRHGSDLSLGDRACLALARNLSSPAYTADRAWLNWASQLAVEVRVIRGAAT</sequence>
<dbReference type="OrthoDB" id="286092at2"/>
<dbReference type="Proteomes" id="UP000006461">
    <property type="component" value="Chromosome"/>
</dbReference>
<dbReference type="GO" id="GO:0046872">
    <property type="term" value="F:metal ion binding"/>
    <property type="evidence" value="ECO:0007669"/>
    <property type="project" value="UniProtKB-KW"/>
</dbReference>
<name>I4ERY5_MODI5</name>
<accession>I4ERY5</accession>
<dbReference type="OMA" id="YISIINW"/>
<reference evidence="6 7" key="1">
    <citation type="journal article" date="2012" name="J. Bacteriol.">
        <title>Genome Sequence of Radiation-Resistant Modestobacter marinus Strain BC501, a Representative Actinobacterium That Thrives on Calcareous Stone Surfaces.</title>
        <authorList>
            <person name="Normand P."/>
            <person name="Gury J."/>
            <person name="Pujic P."/>
            <person name="Chouaia B."/>
            <person name="Crotti E."/>
            <person name="Brusetti L."/>
            <person name="Daffonchio D."/>
            <person name="Vacherie B."/>
            <person name="Barbe V."/>
            <person name="Medigue C."/>
            <person name="Calteau A."/>
            <person name="Ghodhbane-Gtari F."/>
            <person name="Essoussi I."/>
            <person name="Nouioui I."/>
            <person name="Abbassi-Ghozzi I."/>
            <person name="Gtari M."/>
        </authorList>
    </citation>
    <scope>NUCLEOTIDE SEQUENCE [LARGE SCALE GENOMIC DNA]</scope>
    <source>
        <strain evidence="7">BC 501</strain>
    </source>
</reference>
<dbReference type="InterPro" id="IPR029060">
    <property type="entry name" value="PIN-like_dom_sf"/>
</dbReference>
<dbReference type="HOGENOM" id="CLU_135601_0_0_11"/>
<evidence type="ECO:0000256" key="2">
    <source>
        <dbReference type="ARBA" id="ARBA00022723"/>
    </source>
</evidence>
<dbReference type="SUPFAM" id="SSF88723">
    <property type="entry name" value="PIN domain-like"/>
    <property type="match status" value="1"/>
</dbReference>
<dbReference type="GO" id="GO:0016787">
    <property type="term" value="F:hydrolase activity"/>
    <property type="evidence" value="ECO:0007669"/>
    <property type="project" value="UniProtKB-KW"/>
</dbReference>
<dbReference type="eggNOG" id="COG4374">
    <property type="taxonomic scope" value="Bacteria"/>
</dbReference>
<proteinExistence type="predicted"/>
<keyword evidence="3" id="KW-0378">Hydrolase</keyword>
<evidence type="ECO:0000256" key="1">
    <source>
        <dbReference type="ARBA" id="ARBA00022722"/>
    </source>
</evidence>
<dbReference type="Gene3D" id="3.40.50.1010">
    <property type="entry name" value="5'-nuclease"/>
    <property type="match status" value="1"/>
</dbReference>
<gene>
    <name evidence="6" type="ordered locus">MODMU_0692</name>
</gene>
<dbReference type="AlphaFoldDB" id="I4ERY5"/>
<organism evidence="6 7">
    <name type="scientific">Modestobacter italicus (strain DSM 44449 / CECT 9708 / BC 501)</name>
    <dbReference type="NCBI Taxonomy" id="2732864"/>
    <lineage>
        <taxon>Bacteria</taxon>
        <taxon>Bacillati</taxon>
        <taxon>Actinomycetota</taxon>
        <taxon>Actinomycetes</taxon>
        <taxon>Geodermatophilales</taxon>
        <taxon>Geodermatophilaceae</taxon>
        <taxon>Modestobacter</taxon>
    </lineage>
</organism>
<evidence type="ECO:0000256" key="3">
    <source>
        <dbReference type="ARBA" id="ARBA00022801"/>
    </source>
</evidence>
<keyword evidence="4" id="KW-0460">Magnesium</keyword>
<keyword evidence="2" id="KW-0479">Metal-binding</keyword>